<dbReference type="Proteomes" id="UP000887013">
    <property type="component" value="Unassembled WGS sequence"/>
</dbReference>
<dbReference type="EMBL" id="BMAW01095439">
    <property type="protein sequence ID" value="GFS70255.1"/>
    <property type="molecule type" value="Genomic_DNA"/>
</dbReference>
<evidence type="ECO:0000313" key="1">
    <source>
        <dbReference type="EMBL" id="GFS70255.1"/>
    </source>
</evidence>
<accession>A0A8X6MNX2</accession>
<keyword evidence="2" id="KW-1185">Reference proteome</keyword>
<proteinExistence type="predicted"/>
<protein>
    <submittedName>
        <fullName evidence="1">Uncharacterized protein</fullName>
    </submittedName>
</protein>
<dbReference type="AlphaFoldDB" id="A0A8X6MNX2"/>
<name>A0A8X6MNX2_NEPPI</name>
<reference evidence="1" key="1">
    <citation type="submission" date="2020-08" db="EMBL/GenBank/DDBJ databases">
        <title>Multicomponent nature underlies the extraordinary mechanical properties of spider dragline silk.</title>
        <authorList>
            <person name="Kono N."/>
            <person name="Nakamura H."/>
            <person name="Mori M."/>
            <person name="Yoshida Y."/>
            <person name="Ohtoshi R."/>
            <person name="Malay A.D."/>
            <person name="Moran D.A.P."/>
            <person name="Tomita M."/>
            <person name="Numata K."/>
            <person name="Arakawa K."/>
        </authorList>
    </citation>
    <scope>NUCLEOTIDE SEQUENCE</scope>
</reference>
<organism evidence="1 2">
    <name type="scientific">Nephila pilipes</name>
    <name type="common">Giant wood spider</name>
    <name type="synonym">Nephila maculata</name>
    <dbReference type="NCBI Taxonomy" id="299642"/>
    <lineage>
        <taxon>Eukaryota</taxon>
        <taxon>Metazoa</taxon>
        <taxon>Ecdysozoa</taxon>
        <taxon>Arthropoda</taxon>
        <taxon>Chelicerata</taxon>
        <taxon>Arachnida</taxon>
        <taxon>Araneae</taxon>
        <taxon>Araneomorphae</taxon>
        <taxon>Entelegynae</taxon>
        <taxon>Araneoidea</taxon>
        <taxon>Nephilidae</taxon>
        <taxon>Nephila</taxon>
    </lineage>
</organism>
<comment type="caution">
    <text evidence="1">The sequence shown here is derived from an EMBL/GenBank/DDBJ whole genome shotgun (WGS) entry which is preliminary data.</text>
</comment>
<gene>
    <name evidence="1" type="ORF">NPIL_12951</name>
</gene>
<sequence length="84" mass="9575">MSVHILKHINLMSREGEIAWPSHTHLTAFGIQTSSGNRVPTNFHYGPLAHVYLSPSRLTQVDPCFRKCEQTSDFSVQPHEIMEE</sequence>
<evidence type="ECO:0000313" key="2">
    <source>
        <dbReference type="Proteomes" id="UP000887013"/>
    </source>
</evidence>